<name>A0A2V1CYW1_9PLEO</name>
<keyword evidence="1" id="KW-0732">Signal</keyword>
<evidence type="ECO:0000313" key="3">
    <source>
        <dbReference type="Proteomes" id="UP000244855"/>
    </source>
</evidence>
<organism evidence="2 3">
    <name type="scientific">Periconia macrospinosa</name>
    <dbReference type="NCBI Taxonomy" id="97972"/>
    <lineage>
        <taxon>Eukaryota</taxon>
        <taxon>Fungi</taxon>
        <taxon>Dikarya</taxon>
        <taxon>Ascomycota</taxon>
        <taxon>Pezizomycotina</taxon>
        <taxon>Dothideomycetes</taxon>
        <taxon>Pleosporomycetidae</taxon>
        <taxon>Pleosporales</taxon>
        <taxon>Massarineae</taxon>
        <taxon>Periconiaceae</taxon>
        <taxon>Periconia</taxon>
    </lineage>
</organism>
<gene>
    <name evidence="2" type="ORF">DM02DRAFT_620794</name>
</gene>
<dbReference type="Proteomes" id="UP000244855">
    <property type="component" value="Unassembled WGS sequence"/>
</dbReference>
<dbReference type="EMBL" id="KZ806038">
    <property type="protein sequence ID" value="PVH90920.1"/>
    <property type="molecule type" value="Genomic_DNA"/>
</dbReference>
<proteinExistence type="predicted"/>
<accession>A0A2V1CYW1</accession>
<reference evidence="2 3" key="1">
    <citation type="journal article" date="2018" name="Sci. Rep.">
        <title>Comparative genomics provides insights into the lifestyle and reveals functional heterogeneity of dark septate endophytic fungi.</title>
        <authorList>
            <person name="Knapp D.G."/>
            <person name="Nemeth J.B."/>
            <person name="Barry K."/>
            <person name="Hainaut M."/>
            <person name="Henrissat B."/>
            <person name="Johnson J."/>
            <person name="Kuo A."/>
            <person name="Lim J.H.P."/>
            <person name="Lipzen A."/>
            <person name="Nolan M."/>
            <person name="Ohm R.A."/>
            <person name="Tamas L."/>
            <person name="Grigoriev I.V."/>
            <person name="Spatafora J.W."/>
            <person name="Nagy L.G."/>
            <person name="Kovacs G.M."/>
        </authorList>
    </citation>
    <scope>NUCLEOTIDE SEQUENCE [LARGE SCALE GENOMIC DNA]</scope>
    <source>
        <strain evidence="2 3">DSE2036</strain>
    </source>
</reference>
<evidence type="ECO:0000256" key="1">
    <source>
        <dbReference type="SAM" id="SignalP"/>
    </source>
</evidence>
<protein>
    <submittedName>
        <fullName evidence="2">Uncharacterized protein</fullName>
    </submittedName>
</protein>
<evidence type="ECO:0000313" key="2">
    <source>
        <dbReference type="EMBL" id="PVH90920.1"/>
    </source>
</evidence>
<dbReference type="AlphaFoldDB" id="A0A2V1CYW1"/>
<feature type="signal peptide" evidence="1">
    <location>
        <begin position="1"/>
        <end position="20"/>
    </location>
</feature>
<keyword evidence="3" id="KW-1185">Reference proteome</keyword>
<sequence length="99" mass="11134">MRMCFFAMCVLLLIRSNALASAGEPLLAARRRVQLAAHVLLQSRSYTREMSERITYPEVHVSDVQLISAKGRQLIRPRNGEPLGYGKVSHSVVARRATR</sequence>
<feature type="chain" id="PRO_5016172465" evidence="1">
    <location>
        <begin position="21"/>
        <end position="99"/>
    </location>
</feature>